<evidence type="ECO:0000256" key="4">
    <source>
        <dbReference type="ARBA" id="ARBA00023163"/>
    </source>
</evidence>
<sequence>MAAPAKSTPRDAQVMAAILKDMGVLEYEPRLINTMLEFVYRYVTDILDDAKVYSTHASKKNIDLEDTKMAIQCRMDHSFTSPPPRDLLMEIAKHKNGQVLPLIKPYTGLRLPPDRYCLSAPNYKMAGHRVSKKHQSRIQIGMNQISGGSLSHQRINITPHGKISGGGLTVVTKSVSIPTVTIVTKPSSQPTVLTKPAIRIAGGGSLASFAPKMKSLPYTSPSISMLSSNQQLTTALPSSQPSIRIQPISSTTSSLITNPLKRKHEDDDYDT</sequence>
<comment type="caution">
    <text evidence="7">The sequence shown here is derived from an EMBL/GenBank/DDBJ whole genome shotgun (WGS) entry which is preliminary data.</text>
</comment>
<dbReference type="CDD" id="cd07979">
    <property type="entry name" value="HFD_TAF9"/>
    <property type="match status" value="1"/>
</dbReference>
<dbReference type="PANTHER" id="PTHR48068:SF4">
    <property type="entry name" value="TATA-BOX BINDING PROTEIN ASSOCIATED FACTOR 9"/>
    <property type="match status" value="1"/>
</dbReference>
<dbReference type="OrthoDB" id="341924at2759"/>
<dbReference type="EMBL" id="NEDP02005382">
    <property type="protein sequence ID" value="OWF41577.1"/>
    <property type="molecule type" value="Genomic_DNA"/>
</dbReference>
<dbReference type="InterPro" id="IPR009072">
    <property type="entry name" value="Histone-fold"/>
</dbReference>
<dbReference type="Gene3D" id="1.10.20.10">
    <property type="entry name" value="Histone, subunit A"/>
    <property type="match status" value="1"/>
</dbReference>
<dbReference type="STRING" id="6573.A0A210PYL5"/>
<keyword evidence="8" id="KW-1185">Reference proteome</keyword>
<dbReference type="PANTHER" id="PTHR48068">
    <property type="entry name" value="TAF9 RNA POLYMERASE II, TATA BOX-BINDING PROTEIN (TBP)-ASSOCIATED FACTOR"/>
    <property type="match status" value="1"/>
</dbReference>
<dbReference type="Pfam" id="PF02291">
    <property type="entry name" value="TFIID-31kDa"/>
    <property type="match status" value="1"/>
</dbReference>
<dbReference type="GO" id="GO:0016251">
    <property type="term" value="F:RNA polymerase II general transcription initiation factor activity"/>
    <property type="evidence" value="ECO:0007669"/>
    <property type="project" value="TreeGrafter"/>
</dbReference>
<keyword evidence="3" id="KW-0805">Transcription regulation</keyword>
<comment type="similarity">
    <text evidence="2">Belongs to the TAF9 family.</text>
</comment>
<organism evidence="7 8">
    <name type="scientific">Mizuhopecten yessoensis</name>
    <name type="common">Japanese scallop</name>
    <name type="synonym">Patinopecten yessoensis</name>
    <dbReference type="NCBI Taxonomy" id="6573"/>
    <lineage>
        <taxon>Eukaryota</taxon>
        <taxon>Metazoa</taxon>
        <taxon>Spiralia</taxon>
        <taxon>Lophotrochozoa</taxon>
        <taxon>Mollusca</taxon>
        <taxon>Bivalvia</taxon>
        <taxon>Autobranchia</taxon>
        <taxon>Pteriomorphia</taxon>
        <taxon>Pectinida</taxon>
        <taxon>Pectinoidea</taxon>
        <taxon>Pectinidae</taxon>
        <taxon>Mizuhopecten</taxon>
    </lineage>
</organism>
<keyword evidence="7" id="KW-0648">Protein biosynthesis</keyword>
<keyword evidence="4" id="KW-0804">Transcription</keyword>
<keyword evidence="7" id="KW-0396">Initiation factor</keyword>
<dbReference type="SUPFAM" id="SSF47113">
    <property type="entry name" value="Histone-fold"/>
    <property type="match status" value="1"/>
</dbReference>
<dbReference type="InterPro" id="IPR051431">
    <property type="entry name" value="TFIID_subunit_9"/>
</dbReference>
<gene>
    <name evidence="7" type="ORF">KP79_PYT02181</name>
</gene>
<comment type="subcellular location">
    <subcellularLocation>
        <location evidence="1">Nucleus</location>
    </subcellularLocation>
</comment>
<evidence type="ECO:0000256" key="2">
    <source>
        <dbReference type="ARBA" id="ARBA00007646"/>
    </source>
</evidence>
<dbReference type="InterPro" id="IPR003162">
    <property type="entry name" value="TFIID-31"/>
</dbReference>
<evidence type="ECO:0000256" key="6">
    <source>
        <dbReference type="SAM" id="MobiDB-lite"/>
    </source>
</evidence>
<evidence type="ECO:0000313" key="8">
    <source>
        <dbReference type="Proteomes" id="UP000242188"/>
    </source>
</evidence>
<evidence type="ECO:0000256" key="1">
    <source>
        <dbReference type="ARBA" id="ARBA00004123"/>
    </source>
</evidence>
<dbReference type="FunFam" id="1.10.20.10:FF:000018">
    <property type="entry name" value="Transcription initiation factor TFIID subunit 9"/>
    <property type="match status" value="1"/>
</dbReference>
<evidence type="ECO:0000313" key="7">
    <source>
        <dbReference type="EMBL" id="OWF41577.1"/>
    </source>
</evidence>
<dbReference type="GO" id="GO:0046982">
    <property type="term" value="F:protein heterodimerization activity"/>
    <property type="evidence" value="ECO:0007669"/>
    <property type="project" value="InterPro"/>
</dbReference>
<dbReference type="GO" id="GO:0000124">
    <property type="term" value="C:SAGA complex"/>
    <property type="evidence" value="ECO:0007669"/>
    <property type="project" value="TreeGrafter"/>
</dbReference>
<feature type="region of interest" description="Disordered" evidence="6">
    <location>
        <begin position="248"/>
        <end position="271"/>
    </location>
</feature>
<dbReference type="GO" id="GO:0003743">
    <property type="term" value="F:translation initiation factor activity"/>
    <property type="evidence" value="ECO:0007669"/>
    <property type="project" value="UniProtKB-KW"/>
</dbReference>
<protein>
    <submittedName>
        <fullName evidence="7">Transcription initiation factor TFIID subunit 9B</fullName>
    </submittedName>
</protein>
<keyword evidence="5" id="KW-0539">Nucleus</keyword>
<dbReference type="GO" id="GO:0005669">
    <property type="term" value="C:transcription factor TFIID complex"/>
    <property type="evidence" value="ECO:0007669"/>
    <property type="project" value="TreeGrafter"/>
</dbReference>
<dbReference type="AlphaFoldDB" id="A0A210PYL5"/>
<evidence type="ECO:0000256" key="5">
    <source>
        <dbReference type="ARBA" id="ARBA00023242"/>
    </source>
</evidence>
<dbReference type="Proteomes" id="UP000242188">
    <property type="component" value="Unassembled WGS sequence"/>
</dbReference>
<dbReference type="GO" id="GO:0051123">
    <property type="term" value="P:RNA polymerase II preinitiation complex assembly"/>
    <property type="evidence" value="ECO:0007669"/>
    <property type="project" value="TreeGrafter"/>
</dbReference>
<accession>A0A210PYL5</accession>
<proteinExistence type="inferred from homology"/>
<evidence type="ECO:0000256" key="3">
    <source>
        <dbReference type="ARBA" id="ARBA00023015"/>
    </source>
</evidence>
<name>A0A210PYL5_MIZYE</name>
<dbReference type="GO" id="GO:0003713">
    <property type="term" value="F:transcription coactivator activity"/>
    <property type="evidence" value="ECO:0007669"/>
    <property type="project" value="TreeGrafter"/>
</dbReference>
<reference evidence="7 8" key="1">
    <citation type="journal article" date="2017" name="Nat. Ecol. Evol.">
        <title>Scallop genome provides insights into evolution of bilaterian karyotype and development.</title>
        <authorList>
            <person name="Wang S."/>
            <person name="Zhang J."/>
            <person name="Jiao W."/>
            <person name="Li J."/>
            <person name="Xun X."/>
            <person name="Sun Y."/>
            <person name="Guo X."/>
            <person name="Huan P."/>
            <person name="Dong B."/>
            <person name="Zhang L."/>
            <person name="Hu X."/>
            <person name="Sun X."/>
            <person name="Wang J."/>
            <person name="Zhao C."/>
            <person name="Wang Y."/>
            <person name="Wang D."/>
            <person name="Huang X."/>
            <person name="Wang R."/>
            <person name="Lv J."/>
            <person name="Li Y."/>
            <person name="Zhang Z."/>
            <person name="Liu B."/>
            <person name="Lu W."/>
            <person name="Hui Y."/>
            <person name="Liang J."/>
            <person name="Zhou Z."/>
            <person name="Hou R."/>
            <person name="Li X."/>
            <person name="Liu Y."/>
            <person name="Li H."/>
            <person name="Ning X."/>
            <person name="Lin Y."/>
            <person name="Zhao L."/>
            <person name="Xing Q."/>
            <person name="Dou J."/>
            <person name="Li Y."/>
            <person name="Mao J."/>
            <person name="Guo H."/>
            <person name="Dou H."/>
            <person name="Li T."/>
            <person name="Mu C."/>
            <person name="Jiang W."/>
            <person name="Fu Q."/>
            <person name="Fu X."/>
            <person name="Miao Y."/>
            <person name="Liu J."/>
            <person name="Yu Q."/>
            <person name="Li R."/>
            <person name="Liao H."/>
            <person name="Li X."/>
            <person name="Kong Y."/>
            <person name="Jiang Z."/>
            <person name="Chourrout D."/>
            <person name="Li R."/>
            <person name="Bao Z."/>
        </authorList>
    </citation>
    <scope>NUCLEOTIDE SEQUENCE [LARGE SCALE GENOMIC DNA]</scope>
    <source>
        <strain evidence="7 8">PY_sf001</strain>
    </source>
</reference>